<name>A0AA39CBJ4_9EURO</name>
<comment type="caution">
    <text evidence="2">The sequence shown here is derived from an EMBL/GenBank/DDBJ whole genome shotgun (WGS) entry which is preliminary data.</text>
</comment>
<dbReference type="Pfam" id="PF01467">
    <property type="entry name" value="CTP_transf_like"/>
    <property type="match status" value="1"/>
</dbReference>
<dbReference type="Gene3D" id="3.40.50.620">
    <property type="entry name" value="HUPs"/>
    <property type="match status" value="1"/>
</dbReference>
<organism evidence="2 3">
    <name type="scientific">Cladophialophora chaetospira</name>
    <dbReference type="NCBI Taxonomy" id="386627"/>
    <lineage>
        <taxon>Eukaryota</taxon>
        <taxon>Fungi</taxon>
        <taxon>Dikarya</taxon>
        <taxon>Ascomycota</taxon>
        <taxon>Pezizomycotina</taxon>
        <taxon>Eurotiomycetes</taxon>
        <taxon>Chaetothyriomycetidae</taxon>
        <taxon>Chaetothyriales</taxon>
        <taxon>Herpotrichiellaceae</taxon>
        <taxon>Cladophialophora</taxon>
    </lineage>
</organism>
<proteinExistence type="predicted"/>
<evidence type="ECO:0000259" key="1">
    <source>
        <dbReference type="Pfam" id="PF01467"/>
    </source>
</evidence>
<protein>
    <recommendedName>
        <fullName evidence="1">Cytidyltransferase-like domain-containing protein</fullName>
    </recommendedName>
</protein>
<dbReference type="InterPro" id="IPR004821">
    <property type="entry name" value="Cyt_trans-like"/>
</dbReference>
<evidence type="ECO:0000313" key="3">
    <source>
        <dbReference type="Proteomes" id="UP001172673"/>
    </source>
</evidence>
<dbReference type="AlphaFoldDB" id="A0AA39CBJ4"/>
<keyword evidence="3" id="KW-1185">Reference proteome</keyword>
<gene>
    <name evidence="2" type="ORF">H2200_013185</name>
</gene>
<dbReference type="EMBL" id="JAPDRK010000027">
    <property type="protein sequence ID" value="KAJ9602330.1"/>
    <property type="molecule type" value="Genomic_DNA"/>
</dbReference>
<dbReference type="InterPro" id="IPR014729">
    <property type="entry name" value="Rossmann-like_a/b/a_fold"/>
</dbReference>
<feature type="domain" description="Cytidyltransferase-like" evidence="1">
    <location>
        <begin position="50"/>
        <end position="137"/>
    </location>
</feature>
<reference evidence="2" key="1">
    <citation type="submission" date="2022-10" db="EMBL/GenBank/DDBJ databases">
        <title>Culturing micro-colonial fungi from biological soil crusts in the Mojave desert and describing Neophaeococcomyces mojavensis, and introducing the new genera and species Taxawa tesnikishii.</title>
        <authorList>
            <person name="Kurbessoian T."/>
            <person name="Stajich J.E."/>
        </authorList>
    </citation>
    <scope>NUCLEOTIDE SEQUENCE</scope>
    <source>
        <strain evidence="2">TK_41</strain>
    </source>
</reference>
<sequence>MNAPTADLGEYSKKQHYGSRWSEFDDHIFKPGPLHPRPILRSDRTNRILLYSGSFNPPHLGHKALLRHVFENSQNINVIAALVIPTDDQRLQEKKPTGQRKFSFQQRVKLWQGYGPSDWYWVCDRESDSAWHAFEAGLIQSARRDGFKLKFVSVLGPDYADMTKGVAWNYLREHIVSDIARSADFVATEGASLKQLPGCDPWETVDVDEDRARDCANEHIAFLKRRMSLMMPSVL</sequence>
<evidence type="ECO:0000313" key="2">
    <source>
        <dbReference type="EMBL" id="KAJ9602330.1"/>
    </source>
</evidence>
<dbReference type="GO" id="GO:0003824">
    <property type="term" value="F:catalytic activity"/>
    <property type="evidence" value="ECO:0007669"/>
    <property type="project" value="InterPro"/>
</dbReference>
<dbReference type="SUPFAM" id="SSF52374">
    <property type="entry name" value="Nucleotidylyl transferase"/>
    <property type="match status" value="1"/>
</dbReference>
<dbReference type="Proteomes" id="UP001172673">
    <property type="component" value="Unassembled WGS sequence"/>
</dbReference>
<accession>A0AA39CBJ4</accession>